<evidence type="ECO:0000256" key="18">
    <source>
        <dbReference type="HAMAP-Rule" id="MF_00406"/>
    </source>
</evidence>
<keyword evidence="11 17" id="KW-0443">Lipid metabolism</keyword>
<dbReference type="STRING" id="1302690.BUE76_05220"/>
<dbReference type="GO" id="GO:0019171">
    <property type="term" value="F:(3R)-hydroxyacyl-[acyl-carrier-protein] dehydratase activity"/>
    <property type="evidence" value="ECO:0007669"/>
    <property type="project" value="UniProtKB-EC"/>
</dbReference>
<comment type="pathway">
    <text evidence="4 17">Glycolipid biosynthesis; lipid IV(A) biosynthesis; lipid IV(A) from (3R)-3-hydroxytetradecanoyl-[acyl-carrier-protein] and UDP-N-acetyl-alpha-D-glucosamine: step 2/6.</text>
</comment>
<dbReference type="InterPro" id="IPR020568">
    <property type="entry name" value="Ribosomal_Su5_D2-typ_SF"/>
</dbReference>
<dbReference type="Gene3D" id="3.30.1700.10">
    <property type="entry name" value="lpxc deacetylase, domain 2"/>
    <property type="match status" value="1"/>
</dbReference>
<dbReference type="SUPFAM" id="SSF54637">
    <property type="entry name" value="Thioesterase/thiol ester dehydrase-isomerase"/>
    <property type="match status" value="1"/>
</dbReference>
<feature type="binding site" evidence="17">
    <location>
        <position position="123"/>
    </location>
    <ligand>
        <name>Zn(2+)</name>
        <dbReference type="ChEBI" id="CHEBI:29105"/>
    </ligand>
</feature>
<keyword evidence="20" id="KW-1185">Reference proteome</keyword>
<dbReference type="InterPro" id="IPR029069">
    <property type="entry name" value="HotDog_dom_sf"/>
</dbReference>
<evidence type="ECO:0000256" key="6">
    <source>
        <dbReference type="ARBA" id="ARBA00022516"/>
    </source>
</evidence>
<evidence type="ECO:0000256" key="7">
    <source>
        <dbReference type="ARBA" id="ARBA00022556"/>
    </source>
</evidence>
<dbReference type="InterPro" id="IPR015870">
    <property type="entry name" value="UDP-acyl_N-AcGlcN_deAcase_N"/>
</dbReference>
<dbReference type="FunFam" id="3.10.129.10:FF:000001">
    <property type="entry name" value="3-hydroxyacyl-[acyl-carrier-protein] dehydratase FabZ"/>
    <property type="match status" value="1"/>
</dbReference>
<evidence type="ECO:0000256" key="8">
    <source>
        <dbReference type="ARBA" id="ARBA00022723"/>
    </source>
</evidence>
<dbReference type="EC" id="3.5.1.108" evidence="17"/>
<dbReference type="GO" id="GO:0046872">
    <property type="term" value="F:metal ion binding"/>
    <property type="evidence" value="ECO:0007669"/>
    <property type="project" value="UniProtKB-KW"/>
</dbReference>
<evidence type="ECO:0000256" key="2">
    <source>
        <dbReference type="ARBA" id="ARBA00002923"/>
    </source>
</evidence>
<reference evidence="19 20" key="1">
    <citation type="submission" date="2016-11" db="EMBL/GenBank/DDBJ databases">
        <authorList>
            <person name="Jaros S."/>
            <person name="Januszkiewicz K."/>
            <person name="Wedrychowicz H."/>
        </authorList>
    </citation>
    <scope>NUCLEOTIDE SEQUENCE [LARGE SCALE GENOMIC DNA]</scope>
    <source>
        <strain evidence="19 20">DSM 26897</strain>
    </source>
</reference>
<dbReference type="InterPro" id="IPR004463">
    <property type="entry name" value="UDP-acyl_GlcNac_deAcase"/>
</dbReference>
<evidence type="ECO:0000256" key="10">
    <source>
        <dbReference type="ARBA" id="ARBA00022833"/>
    </source>
</evidence>
<keyword evidence="8 17" id="KW-0479">Metal-binding</keyword>
<evidence type="ECO:0000256" key="12">
    <source>
        <dbReference type="ARBA" id="ARBA00023239"/>
    </source>
</evidence>
<dbReference type="EC" id="4.2.1.59" evidence="18"/>
<keyword evidence="7 17" id="KW-0441">Lipid A biosynthesis</keyword>
<evidence type="ECO:0000256" key="13">
    <source>
        <dbReference type="ARBA" id="ARBA00024535"/>
    </source>
</evidence>
<dbReference type="Gene3D" id="3.30.230.20">
    <property type="entry name" value="lpxc deacetylase, domain 1"/>
    <property type="match status" value="1"/>
</dbReference>
<dbReference type="AlphaFoldDB" id="A0A1M5I2S0"/>
<comment type="catalytic activity">
    <reaction evidence="13 17">
        <text>a UDP-3-O-[(3R)-3-hydroxyacyl]-N-acetyl-alpha-D-glucosamine + H2O = a UDP-3-O-[(3R)-3-hydroxyacyl]-alpha-D-glucosamine + acetate</text>
        <dbReference type="Rhea" id="RHEA:67816"/>
        <dbReference type="ChEBI" id="CHEBI:15377"/>
        <dbReference type="ChEBI" id="CHEBI:30089"/>
        <dbReference type="ChEBI" id="CHEBI:137740"/>
        <dbReference type="ChEBI" id="CHEBI:173225"/>
        <dbReference type="EC" id="3.5.1.108"/>
    </reaction>
</comment>
<keyword evidence="6 17" id="KW-0444">Lipid biosynthesis</keyword>
<keyword evidence="10 17" id="KW-0862">Zinc</keyword>
<comment type="similarity">
    <text evidence="17">Belongs to the LpxC family.</text>
</comment>
<evidence type="ECO:0000256" key="17">
    <source>
        <dbReference type="HAMAP-Rule" id="MF_00388"/>
    </source>
</evidence>
<evidence type="ECO:0000256" key="5">
    <source>
        <dbReference type="ARBA" id="ARBA00022490"/>
    </source>
</evidence>
<comment type="function">
    <text evidence="2 17">Catalyzes the hydrolysis of UDP-3-O-myristoyl-N-acetylglucosamine to form UDP-3-O-myristoylglucosamine and acetate, the committed step in lipid A biosynthesis.</text>
</comment>
<feature type="binding site" evidence="17">
    <location>
        <position position="309"/>
    </location>
    <ligand>
        <name>Zn(2+)</name>
        <dbReference type="ChEBI" id="CHEBI:29105"/>
    </ligand>
</feature>
<dbReference type="Proteomes" id="UP000184368">
    <property type="component" value="Unassembled WGS sequence"/>
</dbReference>
<protein>
    <recommendedName>
        <fullName evidence="17 18">Multifunctional fusion protein</fullName>
    </recommendedName>
    <domain>
        <recommendedName>
            <fullName evidence="18">3-hydroxyacyl-[acyl-carrier-protein] dehydratase FabZ</fullName>
            <ecNumber evidence="18">4.2.1.59</ecNumber>
        </recommendedName>
        <alternativeName>
            <fullName evidence="18">(3R)-hydroxymyristoyl-[acyl-carrier-protein] dehydratase</fullName>
        </alternativeName>
        <alternativeName>
            <fullName evidence="18">Beta-hydroxyacyl-ACP dehydratase</fullName>
            <shortName evidence="18">(3R)-hydroxymyristoyl-ACP dehydrase</shortName>
        </alternativeName>
    </domain>
    <domain>
        <recommendedName>
            <fullName evidence="17">UDP-3-O-acyl-N-acetylglucosamine deacetylase</fullName>
            <shortName evidence="17">UDP-3-O-acyl-GlcNAc deacetylase</shortName>
            <ecNumber evidence="17">3.5.1.108</ecNumber>
        </recommendedName>
        <alternativeName>
            <fullName evidence="17">UDP-3-O-[R-3-hydroxymyristoyl]-N-acetylglucosamine deacetylase</fullName>
        </alternativeName>
    </domain>
</protein>
<evidence type="ECO:0000256" key="11">
    <source>
        <dbReference type="ARBA" id="ARBA00023098"/>
    </source>
</evidence>
<dbReference type="Pfam" id="PF03331">
    <property type="entry name" value="LpxC"/>
    <property type="match status" value="2"/>
</dbReference>
<dbReference type="PANTHER" id="PTHR33694">
    <property type="entry name" value="UDP-3-O-ACYL-N-ACETYLGLUCOSAMINE DEACETYLASE 1, MITOCHONDRIAL-RELATED"/>
    <property type="match status" value="1"/>
</dbReference>
<comment type="cofactor">
    <cofactor evidence="1 17">
        <name>Zn(2+)</name>
        <dbReference type="ChEBI" id="CHEBI:29105"/>
    </cofactor>
</comment>
<dbReference type="SUPFAM" id="SSF54211">
    <property type="entry name" value="Ribosomal protein S5 domain 2-like"/>
    <property type="match status" value="2"/>
</dbReference>
<dbReference type="InterPro" id="IPR013114">
    <property type="entry name" value="FabA_FabZ"/>
</dbReference>
<dbReference type="NCBIfam" id="TIGR01750">
    <property type="entry name" value="fabZ"/>
    <property type="match status" value="1"/>
</dbReference>
<proteinExistence type="inferred from homology"/>
<dbReference type="EMBL" id="FQUO01000021">
    <property type="protein sequence ID" value="SHG22293.1"/>
    <property type="molecule type" value="Genomic_DNA"/>
</dbReference>
<feature type="active site" description="Proton donor" evidence="17">
    <location>
        <position position="332"/>
    </location>
</feature>
<dbReference type="PANTHER" id="PTHR33694:SF1">
    <property type="entry name" value="UDP-3-O-ACYL-N-ACETYLGLUCOSAMINE DEACETYLASE 1, MITOCHONDRIAL-RELATED"/>
    <property type="match status" value="1"/>
</dbReference>
<accession>A0A1M5I2S0</accession>
<dbReference type="Gene3D" id="3.10.129.10">
    <property type="entry name" value="Hotdog Thioesterase"/>
    <property type="match status" value="1"/>
</dbReference>
<keyword evidence="5 18" id="KW-0963">Cytoplasm</keyword>
<dbReference type="GO" id="GO:0009245">
    <property type="term" value="P:lipid A biosynthetic process"/>
    <property type="evidence" value="ECO:0007669"/>
    <property type="project" value="UniProtKB-UniRule"/>
</dbReference>
<evidence type="ECO:0000256" key="9">
    <source>
        <dbReference type="ARBA" id="ARBA00022801"/>
    </source>
</evidence>
<comment type="catalytic activity">
    <reaction evidence="18">
        <text>a (3R)-hydroxyacyl-[ACP] = a (2E)-enoyl-[ACP] + H2O</text>
        <dbReference type="Rhea" id="RHEA:13097"/>
        <dbReference type="Rhea" id="RHEA-COMP:9925"/>
        <dbReference type="Rhea" id="RHEA-COMP:9945"/>
        <dbReference type="ChEBI" id="CHEBI:15377"/>
        <dbReference type="ChEBI" id="CHEBI:78784"/>
        <dbReference type="ChEBI" id="CHEBI:78827"/>
        <dbReference type="EC" id="4.2.1.59"/>
    </reaction>
</comment>
<evidence type="ECO:0000256" key="15">
    <source>
        <dbReference type="ARBA" id="ARBA00061221"/>
    </source>
</evidence>
<feature type="active site" evidence="18">
    <location>
        <position position="411"/>
    </location>
</feature>
<evidence type="ECO:0000256" key="14">
    <source>
        <dbReference type="ARBA" id="ARBA00025049"/>
    </source>
</evidence>
<keyword evidence="9 17" id="KW-0378">Hydrolase</keyword>
<comment type="subcellular location">
    <subcellularLocation>
        <location evidence="3 18">Cytoplasm</location>
    </subcellularLocation>
</comment>
<dbReference type="GO" id="GO:0016020">
    <property type="term" value="C:membrane"/>
    <property type="evidence" value="ECO:0007669"/>
    <property type="project" value="GOC"/>
</dbReference>
<organism evidence="19 20">
    <name type="scientific">Cnuella takakiae</name>
    <dbReference type="NCBI Taxonomy" id="1302690"/>
    <lineage>
        <taxon>Bacteria</taxon>
        <taxon>Pseudomonadati</taxon>
        <taxon>Bacteroidota</taxon>
        <taxon>Chitinophagia</taxon>
        <taxon>Chitinophagales</taxon>
        <taxon>Chitinophagaceae</taxon>
        <taxon>Cnuella</taxon>
    </lineage>
</organism>
<gene>
    <name evidence="18" type="primary">fabZ</name>
    <name evidence="17" type="synonym">lpxC</name>
    <name evidence="19" type="ORF">SAMN05444008_12147</name>
</gene>
<comment type="similarity">
    <text evidence="16">In the C-terminal section; belongs to the thioester dehydratase family.</text>
</comment>
<evidence type="ECO:0000313" key="20">
    <source>
        <dbReference type="Proteomes" id="UP000184368"/>
    </source>
</evidence>
<evidence type="ECO:0000313" key="19">
    <source>
        <dbReference type="EMBL" id="SHG22293.1"/>
    </source>
</evidence>
<dbReference type="GO" id="GO:0006633">
    <property type="term" value="P:fatty acid biosynthetic process"/>
    <property type="evidence" value="ECO:0007669"/>
    <property type="project" value="UniProtKB-UniRule"/>
</dbReference>
<name>A0A1M5I2S0_9BACT</name>
<comment type="similarity">
    <text evidence="15">In the N-terminal section; belongs to the LpxC family.</text>
</comment>
<evidence type="ECO:0000256" key="3">
    <source>
        <dbReference type="ARBA" id="ARBA00004496"/>
    </source>
</evidence>
<dbReference type="InterPro" id="IPR011334">
    <property type="entry name" value="UDP-acyl_GlcNac_deAcase_C"/>
</dbReference>
<dbReference type="UniPathway" id="UPA00359">
    <property type="reaction ID" value="UER00478"/>
</dbReference>
<dbReference type="GO" id="GO:0005737">
    <property type="term" value="C:cytoplasm"/>
    <property type="evidence" value="ECO:0007669"/>
    <property type="project" value="UniProtKB-SubCell"/>
</dbReference>
<dbReference type="Pfam" id="PF07977">
    <property type="entry name" value="FabA"/>
    <property type="match status" value="1"/>
</dbReference>
<comment type="function">
    <text evidence="14 18">Involved in unsaturated fatty acids biosynthesis. Catalyzes the dehydration of short chain beta-hydroxyacyl-ACPs and long chain saturated and unsaturated beta-hydroxyacyl-ACPs.</text>
</comment>
<dbReference type="InterPro" id="IPR010084">
    <property type="entry name" value="FabZ"/>
</dbReference>
<dbReference type="HAMAP" id="MF_00406">
    <property type="entry name" value="FabZ"/>
    <property type="match status" value="1"/>
</dbReference>
<dbReference type="CDD" id="cd01288">
    <property type="entry name" value="FabZ"/>
    <property type="match status" value="1"/>
</dbReference>
<dbReference type="NCBIfam" id="NF000582">
    <property type="entry name" value="PRK00006.1"/>
    <property type="match status" value="1"/>
</dbReference>
<dbReference type="NCBIfam" id="TIGR00325">
    <property type="entry name" value="lpxC"/>
    <property type="match status" value="1"/>
</dbReference>
<dbReference type="HAMAP" id="MF_00388">
    <property type="entry name" value="LpxC"/>
    <property type="match status" value="1"/>
</dbReference>
<keyword evidence="12 18" id="KW-0456">Lyase</keyword>
<dbReference type="NCBIfam" id="NF009667">
    <property type="entry name" value="PRK13188.1"/>
    <property type="match status" value="1"/>
</dbReference>
<evidence type="ECO:0000256" key="1">
    <source>
        <dbReference type="ARBA" id="ARBA00001947"/>
    </source>
</evidence>
<comment type="similarity">
    <text evidence="18">Belongs to the thioester dehydratase family. FabZ subfamily.</text>
</comment>
<evidence type="ECO:0000256" key="16">
    <source>
        <dbReference type="ARBA" id="ARBA00061355"/>
    </source>
</evidence>
<feature type="binding site" evidence="17">
    <location>
        <position position="305"/>
    </location>
    <ligand>
        <name>Zn(2+)</name>
        <dbReference type="ChEBI" id="CHEBI:29105"/>
    </ligand>
</feature>
<evidence type="ECO:0000256" key="4">
    <source>
        <dbReference type="ARBA" id="ARBA00005002"/>
    </source>
</evidence>
<sequence>MNPFSHVFYTLIAALCRSIPLNPFKIIQITGSSYFRAMLLQNSINTDFQHTLASDIQINGVGIHSGATVEMTLKPAEPNTGIVFQRVDLPNQPVVKADVDNVVETTRSTTIEANGARVSTIEHLMAALVGCGVDNAVVQLNAPEVPILDGSSAPFVEAIASTGIQQQDAAKVWYTLQHNISFVDEGKKVEMVALPYHEYRINTLIDFNSPVLGTQHAAINSISQFAEEVAPCRTFCFFHELEYLLDNNLIKGGDLNNAIVVVDRPVSETQVQRIAQIFEKDNVKVNEGGILNNLDLRFPNEPARHKLLDVIGDLALVGFPFKAHIIANRPGHASNVAFARKIKEHIKKYKNKKDIPVYDPAKPPVMDVHAIEKKLPHRYPFLLVDKIIELTEKYVIAVKNVTYNEPFFQGHFPGNCVMPGVLQVEALAQTGGLLTIPDDPENDYDTYFLKIDNCKFKQKVVPGDTLVLKMELMNPVRRGICEMKGTIFVGDKLVAEADMVAQIVKKPKVKV</sequence>
<dbReference type="GO" id="GO:0103117">
    <property type="term" value="F:UDP-3-O-acyl-N-acetylglucosamine deacetylase activity"/>
    <property type="evidence" value="ECO:0007669"/>
    <property type="project" value="UniProtKB-UniRule"/>
</dbReference>